<sequence>MRLSHLLCTRGILPEVNARDKWSFFRDLSRILAEEVGIPVERIEQALTERERLGSTALGEGVALPHARIPLLSRLYVSVARSPGGIEFDSPDGQPVYLIFTVLAPEEACEAYLRCLSYLARLLKYGEFREALLSAHSREEMIEIIRRYEREF</sequence>
<dbReference type="InterPro" id="IPR051541">
    <property type="entry name" value="PTS_SugarTrans_NitroReg"/>
</dbReference>
<dbReference type="PANTHER" id="PTHR47738:SF1">
    <property type="entry name" value="NITROGEN REGULATORY PROTEIN"/>
    <property type="match status" value="1"/>
</dbReference>
<proteinExistence type="predicted"/>
<dbReference type="PROSITE" id="PS51094">
    <property type="entry name" value="PTS_EIIA_TYPE_2"/>
    <property type="match status" value="1"/>
</dbReference>
<comment type="caution">
    <text evidence="2">The sequence shown here is derived from an EMBL/GenBank/DDBJ whole genome shotgun (WGS) entry which is preliminary data.</text>
</comment>
<dbReference type="AlphaFoldDB" id="A0A7C3CT06"/>
<name>A0A7C3CT06_9BACT</name>
<dbReference type="Pfam" id="PF00359">
    <property type="entry name" value="PTS_EIIA_2"/>
    <property type="match status" value="1"/>
</dbReference>
<evidence type="ECO:0000259" key="1">
    <source>
        <dbReference type="PROSITE" id="PS51094"/>
    </source>
</evidence>
<accession>A0A7C3CT06</accession>
<dbReference type="CDD" id="cd00211">
    <property type="entry name" value="PTS_IIA_fru"/>
    <property type="match status" value="1"/>
</dbReference>
<gene>
    <name evidence="2" type="ORF">ENJ40_07860</name>
</gene>
<organism evidence="2">
    <name type="scientific">Thermosulfurimonas dismutans</name>
    <dbReference type="NCBI Taxonomy" id="999894"/>
    <lineage>
        <taxon>Bacteria</taxon>
        <taxon>Pseudomonadati</taxon>
        <taxon>Thermodesulfobacteriota</taxon>
        <taxon>Thermodesulfobacteria</taxon>
        <taxon>Thermodesulfobacteriales</taxon>
        <taxon>Thermodesulfobacteriaceae</taxon>
        <taxon>Thermosulfurimonas</taxon>
    </lineage>
</organism>
<dbReference type="EMBL" id="DRMH01000105">
    <property type="protein sequence ID" value="HFC98354.1"/>
    <property type="molecule type" value="Genomic_DNA"/>
</dbReference>
<dbReference type="GO" id="GO:0030295">
    <property type="term" value="F:protein kinase activator activity"/>
    <property type="evidence" value="ECO:0007669"/>
    <property type="project" value="TreeGrafter"/>
</dbReference>
<dbReference type="PANTHER" id="PTHR47738">
    <property type="entry name" value="PTS SYSTEM FRUCTOSE-LIKE EIIA COMPONENT-RELATED"/>
    <property type="match status" value="1"/>
</dbReference>
<dbReference type="Proteomes" id="UP000886043">
    <property type="component" value="Unassembled WGS sequence"/>
</dbReference>
<reference evidence="2" key="1">
    <citation type="journal article" date="2020" name="mSystems">
        <title>Genome- and Community-Level Interaction Insights into Carbon Utilization and Element Cycling Functions of Hydrothermarchaeota in Hydrothermal Sediment.</title>
        <authorList>
            <person name="Zhou Z."/>
            <person name="Liu Y."/>
            <person name="Xu W."/>
            <person name="Pan J."/>
            <person name="Luo Z.H."/>
            <person name="Li M."/>
        </authorList>
    </citation>
    <scope>NUCLEOTIDE SEQUENCE [LARGE SCALE GENOMIC DNA]</scope>
    <source>
        <strain evidence="2">HyVt-483</strain>
    </source>
</reference>
<evidence type="ECO:0000313" key="2">
    <source>
        <dbReference type="EMBL" id="HFC98354.1"/>
    </source>
</evidence>
<feature type="domain" description="PTS EIIA type-2" evidence="1">
    <location>
        <begin position="5"/>
        <end position="148"/>
    </location>
</feature>
<dbReference type="SUPFAM" id="SSF55804">
    <property type="entry name" value="Phoshotransferase/anion transport protein"/>
    <property type="match status" value="1"/>
</dbReference>
<dbReference type="Gene3D" id="3.40.930.10">
    <property type="entry name" value="Mannitol-specific EII, Chain A"/>
    <property type="match status" value="1"/>
</dbReference>
<dbReference type="PROSITE" id="PS00372">
    <property type="entry name" value="PTS_EIIA_TYPE_2_HIS"/>
    <property type="match status" value="1"/>
</dbReference>
<keyword evidence="2" id="KW-0813">Transport</keyword>
<dbReference type="InterPro" id="IPR016152">
    <property type="entry name" value="PTrfase/Anion_transptr"/>
</dbReference>
<keyword evidence="2" id="KW-0762">Sugar transport</keyword>
<protein>
    <submittedName>
        <fullName evidence="2">PTS sugar transporter subunit IIA</fullName>
    </submittedName>
</protein>
<dbReference type="InterPro" id="IPR002178">
    <property type="entry name" value="PTS_EIIA_type-2_dom"/>
</dbReference>